<dbReference type="PANTHER" id="PTHR16026">
    <property type="entry name" value="CARTILAGE ACIDIC PROTEIN 1"/>
    <property type="match status" value="1"/>
</dbReference>
<evidence type="ECO:0000259" key="3">
    <source>
        <dbReference type="Pfam" id="PF07593"/>
    </source>
</evidence>
<gene>
    <name evidence="4" type="ORF">QTG54_012913</name>
</gene>
<comment type="caution">
    <text evidence="4">The sequence shown here is derived from an EMBL/GenBank/DDBJ whole genome shotgun (WGS) entry which is preliminary data.</text>
</comment>
<dbReference type="Pfam" id="PF07593">
    <property type="entry name" value="UnbV_ASPIC"/>
    <property type="match status" value="1"/>
</dbReference>
<proteinExistence type="predicted"/>
<dbReference type="InterPro" id="IPR027039">
    <property type="entry name" value="Crtac1"/>
</dbReference>
<dbReference type="InterPro" id="IPR011519">
    <property type="entry name" value="UnbV_ASPIC"/>
</dbReference>
<sequence>MHPCIQCDVNYSGSQALPDVSNTTDAITTSASKLRTQNKRITAASISLAALVLATAAVAGTAASNKTSLGKLGVGEEPPISASAREEPGSETMAQPCKNCCHSLQHASTPWSIKCNWKNCKGCDSYKEEVKPFFMDVTLEVNHPSNNWDGDDLNHSFRPGLFHFSASFPDWDNDGFLITSIATTGKCAADFDFGMSRPGATDTLSGGVRMFHSIGHDTFVDTDKEQMFHDCHGATFADMDGDGLLDLLISAGGGRGTWDSVQNDNLLFWGDKSQGDTLARLTGGREAARAAGVECANCRGRFMLVTDANRDGKLDVFPISDVRVDDFLTPTPLLLNNGNRTFSNHLEMQEYTRTILLTDADGDGHAQEYMVFRATCFRDPSFGEHPESHHAFCSTRPEKTTAIYKFDDEKNQMILISPTYHRSQSNQVYTPWNNVAVIDSISSDFDFDQKADQIVLFRDKIVFYYSSDRLAGQLPLYNEDLGQSGSSEMNVPCSKTAFAIRAADIDNDGKLELIIMCDTPGELFVLSLQNPKSWMIEDWPLGDLQRTTGWKPEPRDIELACDGREGREGYSDYWGKVCSKSSVPTPRMYGFQLIDLNNDGFLDAVLASGIGYQRFFLNNPEASKGNRFIRVELKSTVSNVHSIGTTLIFEASGLEPQLREISSFGYGNSRGGGVDDRIVFGLGQNAEPVSLTVRWPSMKEIVISLTGLGLVTLATTQIQLLLQRILHKRFGYRMRRPNVAQTVITLRRRGQHFCTITHKFIGSTEYNGPLEAFQLVHRTVPQLGEECFWVTD</sequence>
<dbReference type="PANTHER" id="PTHR16026:SF0">
    <property type="entry name" value="CARTILAGE ACIDIC PROTEIN 1"/>
    <property type="match status" value="1"/>
</dbReference>
<dbReference type="EMBL" id="JATAAI010000029">
    <property type="protein sequence ID" value="KAK1736313.1"/>
    <property type="molecule type" value="Genomic_DNA"/>
</dbReference>
<evidence type="ECO:0000256" key="2">
    <source>
        <dbReference type="SAM" id="Phobius"/>
    </source>
</evidence>
<keyword evidence="5" id="KW-1185">Reference proteome</keyword>
<keyword evidence="2" id="KW-1133">Transmembrane helix</keyword>
<evidence type="ECO:0000313" key="4">
    <source>
        <dbReference type="EMBL" id="KAK1736313.1"/>
    </source>
</evidence>
<keyword evidence="2" id="KW-0472">Membrane</keyword>
<dbReference type="Proteomes" id="UP001224775">
    <property type="component" value="Unassembled WGS sequence"/>
</dbReference>
<evidence type="ECO:0000256" key="1">
    <source>
        <dbReference type="SAM" id="MobiDB-lite"/>
    </source>
</evidence>
<keyword evidence="2" id="KW-0812">Transmembrane</keyword>
<dbReference type="AlphaFoldDB" id="A0AAD8XYZ9"/>
<dbReference type="SUPFAM" id="SSF69318">
    <property type="entry name" value="Integrin alpha N-terminal domain"/>
    <property type="match status" value="2"/>
</dbReference>
<dbReference type="InterPro" id="IPR028994">
    <property type="entry name" value="Integrin_alpha_N"/>
</dbReference>
<feature type="domain" description="ASPIC/UnbV" evidence="3">
    <location>
        <begin position="643"/>
        <end position="699"/>
    </location>
</feature>
<accession>A0AAD8XYZ9</accession>
<protein>
    <recommendedName>
        <fullName evidence="3">ASPIC/UnbV domain-containing protein</fullName>
    </recommendedName>
</protein>
<name>A0AAD8XYZ9_9STRA</name>
<reference evidence="4" key="1">
    <citation type="submission" date="2023-06" db="EMBL/GenBank/DDBJ databases">
        <title>Survivors Of The Sea: Transcriptome response of Skeletonema marinoi to long-term dormancy.</title>
        <authorList>
            <person name="Pinder M.I.M."/>
            <person name="Kourtchenko O."/>
            <person name="Robertson E.K."/>
            <person name="Larsson T."/>
            <person name="Maumus F."/>
            <person name="Osuna-Cruz C.M."/>
            <person name="Vancaester E."/>
            <person name="Stenow R."/>
            <person name="Vandepoele K."/>
            <person name="Ploug H."/>
            <person name="Bruchert V."/>
            <person name="Godhe A."/>
            <person name="Topel M."/>
        </authorList>
    </citation>
    <scope>NUCLEOTIDE SEQUENCE</scope>
    <source>
        <strain evidence="4">R05AC</strain>
    </source>
</reference>
<feature type="region of interest" description="Disordered" evidence="1">
    <location>
        <begin position="68"/>
        <end position="89"/>
    </location>
</feature>
<feature type="transmembrane region" description="Helical" evidence="2">
    <location>
        <begin position="41"/>
        <end position="63"/>
    </location>
</feature>
<organism evidence="4 5">
    <name type="scientific">Skeletonema marinoi</name>
    <dbReference type="NCBI Taxonomy" id="267567"/>
    <lineage>
        <taxon>Eukaryota</taxon>
        <taxon>Sar</taxon>
        <taxon>Stramenopiles</taxon>
        <taxon>Ochrophyta</taxon>
        <taxon>Bacillariophyta</taxon>
        <taxon>Coscinodiscophyceae</taxon>
        <taxon>Thalassiosirophycidae</taxon>
        <taxon>Thalassiosirales</taxon>
        <taxon>Skeletonemataceae</taxon>
        <taxon>Skeletonema</taxon>
        <taxon>Skeletonema marinoi-dohrnii complex</taxon>
    </lineage>
</organism>
<evidence type="ECO:0000313" key="5">
    <source>
        <dbReference type="Proteomes" id="UP001224775"/>
    </source>
</evidence>